<dbReference type="Proteomes" id="UP000002640">
    <property type="component" value="Unassembled WGS sequence"/>
</dbReference>
<dbReference type="InParanoid" id="G4ZSF3"/>
<sequence>MKTEPAPRRRRTPAEVKATIEDRAKAWEEDRSKYIDLNWLPATSVEVERLFTTMKCMLGYLRKRMSAETLETILFLRMNWDLVTNEITSKAVQTALEDDEEDEGEVDSYQ</sequence>
<protein>
    <recommendedName>
        <fullName evidence="3">HAT C-terminal dimerisation domain-containing protein</fullName>
    </recommendedName>
</protein>
<dbReference type="AlphaFoldDB" id="G4ZSF3"/>
<dbReference type="KEGG" id="psoj:PHYSODRAFT_335711"/>
<dbReference type="GeneID" id="20647081"/>
<keyword evidence="2" id="KW-1185">Reference proteome</keyword>
<name>G4ZSF3_PHYSP</name>
<proteinExistence type="predicted"/>
<dbReference type="SUPFAM" id="SSF53098">
    <property type="entry name" value="Ribonuclease H-like"/>
    <property type="match status" value="1"/>
</dbReference>
<evidence type="ECO:0008006" key="3">
    <source>
        <dbReference type="Google" id="ProtNLM"/>
    </source>
</evidence>
<dbReference type="EMBL" id="JH159156">
    <property type="protein sequence ID" value="EGZ14033.1"/>
    <property type="molecule type" value="Genomic_DNA"/>
</dbReference>
<dbReference type="InterPro" id="IPR012337">
    <property type="entry name" value="RNaseH-like_sf"/>
</dbReference>
<accession>G4ZSF3</accession>
<dbReference type="RefSeq" id="XP_009531462.1">
    <property type="nucleotide sequence ID" value="XM_009533167.1"/>
</dbReference>
<evidence type="ECO:0000313" key="2">
    <source>
        <dbReference type="Proteomes" id="UP000002640"/>
    </source>
</evidence>
<gene>
    <name evidence="1" type="ORF">PHYSODRAFT_335711</name>
</gene>
<organism evidence="1 2">
    <name type="scientific">Phytophthora sojae (strain P6497)</name>
    <name type="common">Soybean stem and root rot agent</name>
    <name type="synonym">Phytophthora megasperma f. sp. glycines</name>
    <dbReference type="NCBI Taxonomy" id="1094619"/>
    <lineage>
        <taxon>Eukaryota</taxon>
        <taxon>Sar</taxon>
        <taxon>Stramenopiles</taxon>
        <taxon>Oomycota</taxon>
        <taxon>Peronosporomycetes</taxon>
        <taxon>Peronosporales</taxon>
        <taxon>Peronosporaceae</taxon>
        <taxon>Phytophthora</taxon>
    </lineage>
</organism>
<reference evidence="1 2" key="1">
    <citation type="journal article" date="2006" name="Science">
        <title>Phytophthora genome sequences uncover evolutionary origins and mechanisms of pathogenesis.</title>
        <authorList>
            <person name="Tyler B.M."/>
            <person name="Tripathy S."/>
            <person name="Zhang X."/>
            <person name="Dehal P."/>
            <person name="Jiang R.H."/>
            <person name="Aerts A."/>
            <person name="Arredondo F.D."/>
            <person name="Baxter L."/>
            <person name="Bensasson D."/>
            <person name="Beynon J.L."/>
            <person name="Chapman J."/>
            <person name="Damasceno C.M."/>
            <person name="Dorrance A.E."/>
            <person name="Dou D."/>
            <person name="Dickerman A.W."/>
            <person name="Dubchak I.L."/>
            <person name="Garbelotto M."/>
            <person name="Gijzen M."/>
            <person name="Gordon S.G."/>
            <person name="Govers F."/>
            <person name="Grunwald N.J."/>
            <person name="Huang W."/>
            <person name="Ivors K.L."/>
            <person name="Jones R.W."/>
            <person name="Kamoun S."/>
            <person name="Krampis K."/>
            <person name="Lamour K.H."/>
            <person name="Lee M.K."/>
            <person name="McDonald W.H."/>
            <person name="Medina M."/>
            <person name="Meijer H.J."/>
            <person name="Nordberg E.K."/>
            <person name="Maclean D.J."/>
            <person name="Ospina-Giraldo M.D."/>
            <person name="Morris P.F."/>
            <person name="Phuntumart V."/>
            <person name="Putnam N.H."/>
            <person name="Rash S."/>
            <person name="Rose J.K."/>
            <person name="Sakihama Y."/>
            <person name="Salamov A.A."/>
            <person name="Savidor A."/>
            <person name="Scheuring C.F."/>
            <person name="Smith B.M."/>
            <person name="Sobral B.W."/>
            <person name="Terry A."/>
            <person name="Torto-Alalibo T.A."/>
            <person name="Win J."/>
            <person name="Xu Z."/>
            <person name="Zhang H."/>
            <person name="Grigoriev I.V."/>
            <person name="Rokhsar D.S."/>
            <person name="Boore J.L."/>
        </authorList>
    </citation>
    <scope>NUCLEOTIDE SEQUENCE [LARGE SCALE GENOMIC DNA]</scope>
    <source>
        <strain evidence="1 2">P6497</strain>
    </source>
</reference>
<evidence type="ECO:0000313" key="1">
    <source>
        <dbReference type="EMBL" id="EGZ14033.1"/>
    </source>
</evidence>